<comment type="caution">
    <text evidence="2">The sequence shown here is derived from an EMBL/GenBank/DDBJ whole genome shotgun (WGS) entry which is preliminary data.</text>
</comment>
<name>A0A1F5G4C9_9BACT</name>
<protein>
    <submittedName>
        <fullName evidence="2">Uncharacterized protein</fullName>
    </submittedName>
</protein>
<feature type="transmembrane region" description="Helical" evidence="1">
    <location>
        <begin position="18"/>
        <end position="36"/>
    </location>
</feature>
<dbReference type="EMBL" id="MFAV01000009">
    <property type="protein sequence ID" value="OGD86722.1"/>
    <property type="molecule type" value="Genomic_DNA"/>
</dbReference>
<proteinExistence type="predicted"/>
<sequence length="79" mass="8801">MTKKIIPFSFWASIKKPLLATCIMGILLLVLVPLAAKNIFGVIFLVFFGALIYFGLIYLFAGKDFLDDVKKIISTIKTS</sequence>
<evidence type="ECO:0000313" key="2">
    <source>
        <dbReference type="EMBL" id="OGD86722.1"/>
    </source>
</evidence>
<evidence type="ECO:0000256" key="1">
    <source>
        <dbReference type="SAM" id="Phobius"/>
    </source>
</evidence>
<dbReference type="AlphaFoldDB" id="A0A1F5G4C9"/>
<feature type="transmembrane region" description="Helical" evidence="1">
    <location>
        <begin position="42"/>
        <end position="61"/>
    </location>
</feature>
<reference evidence="2 3" key="1">
    <citation type="journal article" date="2016" name="Nat. Commun.">
        <title>Thousands of microbial genomes shed light on interconnected biogeochemical processes in an aquifer system.</title>
        <authorList>
            <person name="Anantharaman K."/>
            <person name="Brown C.T."/>
            <person name="Hug L.A."/>
            <person name="Sharon I."/>
            <person name="Castelle C.J."/>
            <person name="Probst A.J."/>
            <person name="Thomas B.C."/>
            <person name="Singh A."/>
            <person name="Wilkins M.J."/>
            <person name="Karaoz U."/>
            <person name="Brodie E.L."/>
            <person name="Williams K.H."/>
            <person name="Hubbard S.S."/>
            <person name="Banfield J.F."/>
        </authorList>
    </citation>
    <scope>NUCLEOTIDE SEQUENCE [LARGE SCALE GENOMIC DNA]</scope>
</reference>
<dbReference type="Proteomes" id="UP000176628">
    <property type="component" value="Unassembled WGS sequence"/>
</dbReference>
<keyword evidence="1" id="KW-0812">Transmembrane</keyword>
<organism evidence="2 3">
    <name type="scientific">Candidatus Curtissbacteria bacterium RBG_16_39_7</name>
    <dbReference type="NCBI Taxonomy" id="1797707"/>
    <lineage>
        <taxon>Bacteria</taxon>
        <taxon>Candidatus Curtissiibacteriota</taxon>
    </lineage>
</organism>
<keyword evidence="1" id="KW-0472">Membrane</keyword>
<keyword evidence="1" id="KW-1133">Transmembrane helix</keyword>
<accession>A0A1F5G4C9</accession>
<evidence type="ECO:0000313" key="3">
    <source>
        <dbReference type="Proteomes" id="UP000176628"/>
    </source>
</evidence>
<gene>
    <name evidence="2" type="ORF">A2Z23_02535</name>
</gene>